<dbReference type="InterPro" id="IPR044840">
    <property type="entry name" value="Nup188"/>
</dbReference>
<comment type="subcellular location">
    <subcellularLocation>
        <location evidence="1">Nucleus</location>
        <location evidence="1">Nuclear pore complex</location>
    </subcellularLocation>
</comment>
<keyword evidence="5" id="KW-0811">Translocation</keyword>
<dbReference type="GO" id="GO:0044611">
    <property type="term" value="C:nuclear pore inner ring"/>
    <property type="evidence" value="ECO:0007669"/>
    <property type="project" value="TreeGrafter"/>
</dbReference>
<dbReference type="GO" id="GO:0017056">
    <property type="term" value="F:structural constituent of nuclear pore"/>
    <property type="evidence" value="ECO:0007669"/>
    <property type="project" value="InterPro"/>
</dbReference>
<dbReference type="VEuPathDB" id="FungiDB:SCODWIG_00678"/>
<dbReference type="GO" id="GO:0006405">
    <property type="term" value="P:RNA export from nucleus"/>
    <property type="evidence" value="ECO:0007669"/>
    <property type="project" value="TreeGrafter"/>
</dbReference>
<feature type="domain" description="Nuclear pore protein Nup188 C-terminal" evidence="11">
    <location>
        <begin position="1222"/>
        <end position="1475"/>
    </location>
</feature>
<protein>
    <recommendedName>
        <fullName evidence="9">Nucleoporin NUP188</fullName>
    </recommendedName>
</protein>
<organism evidence="13 14">
    <name type="scientific">Saccharomycodes ludwigii</name>
    <dbReference type="NCBI Taxonomy" id="36035"/>
    <lineage>
        <taxon>Eukaryota</taxon>
        <taxon>Fungi</taxon>
        <taxon>Dikarya</taxon>
        <taxon>Ascomycota</taxon>
        <taxon>Saccharomycotina</taxon>
        <taxon>Saccharomycetes</taxon>
        <taxon>Saccharomycodales</taxon>
        <taxon>Saccharomycodaceae</taxon>
        <taxon>Saccharomycodes</taxon>
    </lineage>
</organism>
<dbReference type="InterPro" id="IPR018864">
    <property type="entry name" value="Nucleoporin_Nup188_N"/>
</dbReference>
<keyword evidence="7" id="KW-0539">Nucleus</keyword>
<evidence type="ECO:0000256" key="2">
    <source>
        <dbReference type="ARBA" id="ARBA00022448"/>
    </source>
</evidence>
<keyword evidence="6" id="KW-0906">Nuclear pore complex</keyword>
<dbReference type="PANTHER" id="PTHR31431:SF1">
    <property type="entry name" value="NUCLEOPORIN NUP188"/>
    <property type="match status" value="1"/>
</dbReference>
<evidence type="ECO:0000259" key="12">
    <source>
        <dbReference type="Pfam" id="PF21093"/>
    </source>
</evidence>
<comment type="similarity">
    <text evidence="8">Belongs to the Nup188 family.</text>
</comment>
<evidence type="ECO:0000313" key="13">
    <source>
        <dbReference type="EMBL" id="SSD58917.1"/>
    </source>
</evidence>
<sequence length="1488" mass="170279">MVSFTSIYNKLRYSNGNISADFKTQYLEPESSILLKLIELNTTSSINHTEGSPNKDIVQLANVISKSLDVNAERCLSIIKELNIRFSQKYEKCSNIDFYKEHILIERNNIINTLLFLLNNGEKKYLDLVFNNRLTLFDEILTLLENKFMKSNNHYDTTYCIKLLKLLTFIILNYDDLPLDKVVMWLENIVSLAGNLATSQLVQSLIIVNTLLMLGLNTKTNSINIDLQIFSDRKQLNKLNTTILNNQSIMESQPVLVYYWSFVLYCIQFISTDSSNPLKYNVHELAYIAESSNVFQELGKLAESFKFDKFYMVIMITYLKIMSYYVPMNATVAKCVSTFLNYSPSEIVESYLIDKDFESQMVILRQKFPLINDGLFPFMYLGSTNSDFSNFELRHCNTYATKIKLSSFAYDLVEDSSTVIILKKDLLVVPPLELNPDVLLPIPEGTIGKIVPTSMSKEGDDDSDTVVIFMYDYNGWSLLGSIIQNLQTMYLSIDDHNRQFLISIIDLLTKNIATSIERATDILQETSAFITNEEDVVSVIFKIFEQALQKNDLDILCGCTRLMCSLLPNFSHLVWSHLVKSSLLDKGGQTLSNALNHELIYREYGFTSVLIELVKELFKDSLRVITEFSVRTKNEILEKLIIHLIHTYESYQYWEFKELRYRFRLGSSLATLFYNILCNVYSTRSTEIPCSNVIIDAFLQSNSPDVRPVNSLIKLLKLDESALEESTELYKSMVFNNFKLANVLVQIRPMLNFPPSTLEMKIFQNADDIFKVYALHYDLRCSVIDLFTSVVQAPWSKGNIEPPSLLSFLNSYDSFIASISYDIQLEPRDIPFSKSVYQFFSKVMESTQGGLKVLLLTGSKSQEGSSLKINEKSLLSILKKQALDIDTLSISAATNLLTAIISALNVWPESNLNTSNDLLIDKLIDKLQKFELAGDDTADKYRLVSKIAEYCSFNLFTSNFTPFKKLFDSPAFPALVSKILVLDNKNWTDNAILSPFKMQQLFNENWTHLRLEPFLMEDNTYNIKLLDQVLDQDPKWKQDIRGKVVAASLEMHYFACQLAAAKSVGALITSYIRKTTVPLNDYFIEVVQLLLEFNKKSTLPELSLERLELVFYILYSFFKTKKNMPEGALTKFLCELIDIPRTKEIGDHDNDMLDDLVNSTNRNYYRSTLRSILLIFSMAPATPRFIDRIDEELLVFFEEVFAKGTALLCTKILVQVTKTTDLKEDCFYDKIQDLMLLLALFNKVRELNPPLSFNMKLADILSNSSMLKTIVNLYSSSHLLKSKNNEAVLADVSLTFILELCHSEPVSEKLIMSGLFPVILESPISVAIQKGNLTGGKLYDIWCNGLLSIVLKLLSQFGSKVVNECCLFAKYFNNQITFAINSWSDYKNLTVSTAFIQETGQIILFYKMMNILNSHVTLPGLNTDDQRQDLYNAFANFLTHPKFLNSRLVATNSEEQKKLDTSESRALFLKQIVEQIRELQDFIYSTEI</sequence>
<evidence type="ECO:0000256" key="5">
    <source>
        <dbReference type="ARBA" id="ARBA00023010"/>
    </source>
</evidence>
<gene>
    <name evidence="13" type="ORF">SCODWIG_00678</name>
</gene>
<feature type="domain" description="Nucleoporin Nup188 N-terminal" evidence="10">
    <location>
        <begin position="54"/>
        <end position="409"/>
    </location>
</feature>
<evidence type="ECO:0000259" key="11">
    <source>
        <dbReference type="Pfam" id="PF18378"/>
    </source>
</evidence>
<dbReference type="GO" id="GO:0006606">
    <property type="term" value="P:protein import into nucleus"/>
    <property type="evidence" value="ECO:0007669"/>
    <property type="project" value="TreeGrafter"/>
</dbReference>
<evidence type="ECO:0000256" key="7">
    <source>
        <dbReference type="ARBA" id="ARBA00023242"/>
    </source>
</evidence>
<dbReference type="Pfam" id="PF21093">
    <property type="entry name" value="Nup188_N-subdom_III"/>
    <property type="match status" value="1"/>
</dbReference>
<reference evidence="14" key="1">
    <citation type="submission" date="2018-06" db="EMBL/GenBank/DDBJ databases">
        <authorList>
            <person name="Guldener U."/>
        </authorList>
    </citation>
    <scope>NUCLEOTIDE SEQUENCE [LARGE SCALE GENOMIC DNA]</scope>
    <source>
        <strain evidence="14">UTAD17</strain>
    </source>
</reference>
<dbReference type="Pfam" id="PF10487">
    <property type="entry name" value="Nup188_N"/>
    <property type="match status" value="1"/>
</dbReference>
<evidence type="ECO:0000259" key="10">
    <source>
        <dbReference type="Pfam" id="PF10487"/>
    </source>
</evidence>
<dbReference type="InterPro" id="IPR048883">
    <property type="entry name" value="Nup188_N-subdom_III"/>
</dbReference>
<evidence type="ECO:0000256" key="6">
    <source>
        <dbReference type="ARBA" id="ARBA00023132"/>
    </source>
</evidence>
<proteinExistence type="inferred from homology"/>
<accession>A0A376B2M2</accession>
<evidence type="ECO:0000313" key="14">
    <source>
        <dbReference type="Proteomes" id="UP000262825"/>
    </source>
</evidence>
<keyword evidence="14" id="KW-1185">Reference proteome</keyword>
<dbReference type="Gene3D" id="1.25.10.70">
    <property type="match status" value="1"/>
</dbReference>
<keyword evidence="4" id="KW-0653">Protein transport</keyword>
<feature type="domain" description="Nucleoporin Nup188 N-terminal subdomain III" evidence="12">
    <location>
        <begin position="466"/>
        <end position="858"/>
    </location>
</feature>
<evidence type="ECO:0000256" key="9">
    <source>
        <dbReference type="ARBA" id="ARBA00040174"/>
    </source>
</evidence>
<dbReference type="EMBL" id="UFAJ01000064">
    <property type="protein sequence ID" value="SSD58917.1"/>
    <property type="molecule type" value="Genomic_DNA"/>
</dbReference>
<keyword evidence="3" id="KW-0509">mRNA transport</keyword>
<dbReference type="PANTHER" id="PTHR31431">
    <property type="entry name" value="NUCLEOPORIN NUP188 HOMOLOG"/>
    <property type="match status" value="1"/>
</dbReference>
<name>A0A376B2M2_9ASCO</name>
<evidence type="ECO:0000256" key="8">
    <source>
        <dbReference type="ARBA" id="ARBA00038387"/>
    </source>
</evidence>
<dbReference type="Pfam" id="PF18378">
    <property type="entry name" value="Nup188_C"/>
    <property type="match status" value="1"/>
</dbReference>
<keyword evidence="2" id="KW-0813">Transport</keyword>
<evidence type="ECO:0000256" key="3">
    <source>
        <dbReference type="ARBA" id="ARBA00022816"/>
    </source>
</evidence>
<evidence type="ECO:0000256" key="4">
    <source>
        <dbReference type="ARBA" id="ARBA00022927"/>
    </source>
</evidence>
<evidence type="ECO:0000256" key="1">
    <source>
        <dbReference type="ARBA" id="ARBA00004567"/>
    </source>
</evidence>
<dbReference type="GO" id="GO:0051028">
    <property type="term" value="P:mRNA transport"/>
    <property type="evidence" value="ECO:0007669"/>
    <property type="project" value="UniProtKB-KW"/>
</dbReference>
<dbReference type="InterPro" id="IPR041634">
    <property type="entry name" value="Nup188_C"/>
</dbReference>
<dbReference type="Proteomes" id="UP000262825">
    <property type="component" value="Unassembled WGS sequence"/>
</dbReference>